<evidence type="ECO:0000256" key="1">
    <source>
        <dbReference type="SAM" id="MobiDB-lite"/>
    </source>
</evidence>
<protein>
    <submittedName>
        <fullName evidence="4">Uncharacterized protein LOC135193897</fullName>
    </submittedName>
</protein>
<accession>A0ABM4ASU5</accession>
<feature type="compositionally biased region" description="Polar residues" evidence="1">
    <location>
        <begin position="40"/>
        <end position="58"/>
    </location>
</feature>
<evidence type="ECO:0000313" key="3">
    <source>
        <dbReference type="Proteomes" id="UP001652626"/>
    </source>
</evidence>
<feature type="region of interest" description="Disordered" evidence="1">
    <location>
        <begin position="32"/>
        <end position="88"/>
    </location>
</feature>
<name>A0ABM4ASU5_VANTA</name>
<feature type="chain" id="PRO_5045157158" evidence="2">
    <location>
        <begin position="20"/>
        <end position="156"/>
    </location>
</feature>
<dbReference type="GeneID" id="135193897"/>
<organism evidence="3 4">
    <name type="scientific">Vanessa tameamea</name>
    <name type="common">Kamehameha butterfly</name>
    <dbReference type="NCBI Taxonomy" id="334116"/>
    <lineage>
        <taxon>Eukaryota</taxon>
        <taxon>Metazoa</taxon>
        <taxon>Ecdysozoa</taxon>
        <taxon>Arthropoda</taxon>
        <taxon>Hexapoda</taxon>
        <taxon>Insecta</taxon>
        <taxon>Pterygota</taxon>
        <taxon>Neoptera</taxon>
        <taxon>Endopterygota</taxon>
        <taxon>Lepidoptera</taxon>
        <taxon>Glossata</taxon>
        <taxon>Ditrysia</taxon>
        <taxon>Papilionoidea</taxon>
        <taxon>Nymphalidae</taxon>
        <taxon>Nymphalinae</taxon>
        <taxon>Vanessa</taxon>
    </lineage>
</organism>
<proteinExistence type="predicted"/>
<evidence type="ECO:0000256" key="2">
    <source>
        <dbReference type="SAM" id="SignalP"/>
    </source>
</evidence>
<dbReference type="Proteomes" id="UP001652626">
    <property type="component" value="Chromosome 21"/>
</dbReference>
<evidence type="ECO:0000313" key="4">
    <source>
        <dbReference type="RefSeq" id="XP_064074366.1"/>
    </source>
</evidence>
<dbReference type="RefSeq" id="XP_064074366.1">
    <property type="nucleotide sequence ID" value="XM_064218296.1"/>
</dbReference>
<feature type="compositionally biased region" description="Acidic residues" evidence="1">
    <location>
        <begin position="68"/>
        <end position="78"/>
    </location>
</feature>
<feature type="signal peptide" evidence="2">
    <location>
        <begin position="1"/>
        <end position="19"/>
    </location>
</feature>
<reference evidence="4" key="1">
    <citation type="submission" date="2025-08" db="UniProtKB">
        <authorList>
            <consortium name="RefSeq"/>
        </authorList>
    </citation>
    <scope>IDENTIFICATION</scope>
    <source>
        <tissue evidence="4">Whole body</tissue>
    </source>
</reference>
<keyword evidence="3" id="KW-1185">Reference proteome</keyword>
<gene>
    <name evidence="4" type="primary">LOC135193897</name>
</gene>
<keyword evidence="2" id="KW-0732">Signal</keyword>
<sequence length="156" mass="16503">MGRRRSLCVFLALSVLANAFCLPSSLMRSKRQSSSAPIEISTSDSEITVPDSSLNTVNYDLPPSVPYNDDDDDDDDFDTPTTYPSDGGGSNIFSLLKLVTAFLPGSSTSSSSPDTTDEHAPSPLWTLKLDILRAILQFGTSILGVASSAVFSSSSG</sequence>